<dbReference type="Proteomes" id="UP000504633">
    <property type="component" value="Unplaced"/>
</dbReference>
<sequence length="202" mass="21886">MRSATLCLLLLVAASCLISSSAEAATAERANFDEVDLANLIDELDDDYVDVEESSFISSVRDALKVALKTLRGANCTVKKVADILIATTNYVDTIDACGVTVTKDVAAIVKSCKNIIAICNDIIHLHSKLCATDEAKANALSSRHCSWQLYKTVRRLSSTIRATRKQIAKLPADTSSCYVNATNDVKASYDQFVPNINACFE</sequence>
<feature type="chain" id="PRO_5026787431" evidence="1">
    <location>
        <begin position="25"/>
        <end position="202"/>
    </location>
</feature>
<evidence type="ECO:0000313" key="3">
    <source>
        <dbReference type="RefSeq" id="XP_023176451.2"/>
    </source>
</evidence>
<keyword evidence="1" id="KW-0732">Signal</keyword>
<evidence type="ECO:0000313" key="2">
    <source>
        <dbReference type="Proteomes" id="UP000504633"/>
    </source>
</evidence>
<dbReference type="OrthoDB" id="7866492at2759"/>
<name>A0A6J1MC92_DROHY</name>
<dbReference type="AlphaFoldDB" id="A0A6J1MC92"/>
<dbReference type="RefSeq" id="XP_023176451.2">
    <property type="nucleotide sequence ID" value="XM_023320683.2"/>
</dbReference>
<dbReference type="GeneID" id="111603195"/>
<organism evidence="2 3">
    <name type="scientific">Drosophila hydei</name>
    <name type="common">Fruit fly</name>
    <dbReference type="NCBI Taxonomy" id="7224"/>
    <lineage>
        <taxon>Eukaryota</taxon>
        <taxon>Metazoa</taxon>
        <taxon>Ecdysozoa</taxon>
        <taxon>Arthropoda</taxon>
        <taxon>Hexapoda</taxon>
        <taxon>Insecta</taxon>
        <taxon>Pterygota</taxon>
        <taxon>Neoptera</taxon>
        <taxon>Endopterygota</taxon>
        <taxon>Diptera</taxon>
        <taxon>Brachycera</taxon>
        <taxon>Muscomorpha</taxon>
        <taxon>Ephydroidea</taxon>
        <taxon>Drosophilidae</taxon>
        <taxon>Drosophila</taxon>
    </lineage>
</organism>
<feature type="signal peptide" evidence="1">
    <location>
        <begin position="1"/>
        <end position="24"/>
    </location>
</feature>
<keyword evidence="2" id="KW-1185">Reference proteome</keyword>
<accession>A0A6J1MC92</accession>
<reference evidence="3" key="1">
    <citation type="submission" date="2025-08" db="UniProtKB">
        <authorList>
            <consortium name="RefSeq"/>
        </authorList>
    </citation>
    <scope>IDENTIFICATION</scope>
    <source>
        <strain evidence="3">15085-1641.00</strain>
        <tissue evidence="3">Whole body</tissue>
    </source>
</reference>
<dbReference type="OMA" id="QSKLCAI"/>
<dbReference type="PROSITE" id="PS51257">
    <property type="entry name" value="PROKAR_LIPOPROTEIN"/>
    <property type="match status" value="1"/>
</dbReference>
<proteinExistence type="predicted"/>
<protein>
    <submittedName>
        <fullName evidence="3">Uncharacterized protein LOC111603195</fullName>
    </submittedName>
</protein>
<evidence type="ECO:0000256" key="1">
    <source>
        <dbReference type="SAM" id="SignalP"/>
    </source>
</evidence>
<dbReference type="KEGG" id="dhe:111603195"/>
<gene>
    <name evidence="3" type="primary">LOC111603195</name>
</gene>